<dbReference type="Proteomes" id="UP000046393">
    <property type="component" value="Unplaced"/>
</dbReference>
<feature type="domain" description="Gelsolin-like" evidence="2">
    <location>
        <begin position="32"/>
        <end position="116"/>
    </location>
</feature>
<name>A0A0N5AZI4_9BILA</name>
<dbReference type="CDD" id="cd11289">
    <property type="entry name" value="gelsolin_S2_like"/>
    <property type="match status" value="1"/>
</dbReference>
<feature type="domain" description="Gelsolin-like" evidence="2">
    <location>
        <begin position="394"/>
        <end position="470"/>
    </location>
</feature>
<proteinExistence type="predicted"/>
<evidence type="ECO:0000256" key="1">
    <source>
        <dbReference type="ARBA" id="ARBA00022737"/>
    </source>
</evidence>
<dbReference type="SMART" id="SM00262">
    <property type="entry name" value="GEL"/>
    <property type="match status" value="4"/>
</dbReference>
<keyword evidence="3" id="KW-1185">Reference proteome</keyword>
<dbReference type="CDD" id="cd11292">
    <property type="entry name" value="gelsolin_S3_like"/>
    <property type="match status" value="1"/>
</dbReference>
<dbReference type="CDD" id="cd11291">
    <property type="entry name" value="gelsolin_S6_like"/>
    <property type="match status" value="1"/>
</dbReference>
<dbReference type="CDD" id="cd11290">
    <property type="entry name" value="gelsolin_S1_like"/>
    <property type="match status" value="1"/>
</dbReference>
<dbReference type="InterPro" id="IPR007122">
    <property type="entry name" value="Villin/Gelsolin"/>
</dbReference>
<evidence type="ECO:0000259" key="2">
    <source>
        <dbReference type="Pfam" id="PF00626"/>
    </source>
</evidence>
<dbReference type="PANTHER" id="PTHR11977">
    <property type="entry name" value="VILLIN"/>
    <property type="match status" value="1"/>
</dbReference>
<dbReference type="WBParaSite" id="SMUV_0001040901-mRNA-1">
    <property type="protein sequence ID" value="SMUV_0001040901-mRNA-1"/>
    <property type="gene ID" value="SMUV_0001040901"/>
</dbReference>
<protein>
    <submittedName>
        <fullName evidence="4">Gelsolin</fullName>
    </submittedName>
</protein>
<dbReference type="AlphaFoldDB" id="A0A0N5AZI4"/>
<dbReference type="SUPFAM" id="SSF55753">
    <property type="entry name" value="Actin depolymerizing proteins"/>
    <property type="match status" value="4"/>
</dbReference>
<dbReference type="STRING" id="451379.A0A0N5AZI4"/>
<dbReference type="PANTHER" id="PTHR11977:SF123">
    <property type="entry name" value="GELSOLIN"/>
    <property type="match status" value="1"/>
</dbReference>
<reference evidence="4" key="1">
    <citation type="submission" date="2017-02" db="UniProtKB">
        <authorList>
            <consortium name="WormBaseParasite"/>
        </authorList>
    </citation>
    <scope>IDENTIFICATION</scope>
</reference>
<dbReference type="Gene3D" id="3.40.20.10">
    <property type="entry name" value="Severin"/>
    <property type="match status" value="4"/>
</dbReference>
<dbReference type="PRINTS" id="PR00597">
    <property type="entry name" value="GELSOLIN"/>
</dbReference>
<evidence type="ECO:0000313" key="3">
    <source>
        <dbReference type="Proteomes" id="UP000046393"/>
    </source>
</evidence>
<accession>A0A0N5AZI4</accession>
<dbReference type="InterPro" id="IPR029006">
    <property type="entry name" value="ADF-H/Gelsolin-like_dom_sf"/>
</dbReference>
<sequence>MSERRSVDPMLQNAGQRLGLEIWRINRFALEKVAPEYYGSFYTGDSYIVLNVVAFTGSHFQTKGRSSWDVHFWLGKETTPDEKCTAAMKTVELDDALNGGPVQYREVQGHESALFLSYFKGGIKYLNGGVQSGMRHVSEPFQSWKPKLFQCKGKRIVRCTQVECDFKNLNLGDVFILDCGKKVYVWMPPESGNIERIRYIFVLILKGMEQARSICNGERAGRAEVEALDQDWDVNEEFWNIFGGNGNVSKISSAAKGGSDEDYWNTDVKQLRLFRVCDKGGFKITVEAQGKFGAEQLDSNDAFILDTVNGGIFVWIGKNCTWNERKKAMEWADKYLSEEGRPSWTRVTRVLDGAEPVIFTQWAQSWNKKVDGHTVTRPKFEPKLYHCSDESGKFMVEEVANFTCDDLDGDDVMILDALENVYVWIGRGASPNEVTRGISNAERYLKSALIPRPTTAKVITIVQGGECNEFKKCFKTWKSK</sequence>
<dbReference type="Pfam" id="PF00626">
    <property type="entry name" value="Gelsolin"/>
    <property type="match status" value="4"/>
</dbReference>
<dbReference type="GO" id="GO:0051015">
    <property type="term" value="F:actin filament binding"/>
    <property type="evidence" value="ECO:0007669"/>
    <property type="project" value="InterPro"/>
</dbReference>
<dbReference type="InterPro" id="IPR007123">
    <property type="entry name" value="Gelsolin-like_dom"/>
</dbReference>
<keyword evidence="1" id="KW-0677">Repeat</keyword>
<organism evidence="3 4">
    <name type="scientific">Syphacia muris</name>
    <dbReference type="NCBI Taxonomy" id="451379"/>
    <lineage>
        <taxon>Eukaryota</taxon>
        <taxon>Metazoa</taxon>
        <taxon>Ecdysozoa</taxon>
        <taxon>Nematoda</taxon>
        <taxon>Chromadorea</taxon>
        <taxon>Rhabditida</taxon>
        <taxon>Spirurina</taxon>
        <taxon>Oxyuridomorpha</taxon>
        <taxon>Oxyuroidea</taxon>
        <taxon>Oxyuridae</taxon>
        <taxon>Syphacia</taxon>
    </lineage>
</organism>
<evidence type="ECO:0000313" key="4">
    <source>
        <dbReference type="WBParaSite" id="SMUV_0001040901-mRNA-1"/>
    </source>
</evidence>
<feature type="domain" description="Gelsolin-like" evidence="2">
    <location>
        <begin position="159"/>
        <end position="187"/>
    </location>
</feature>
<feature type="domain" description="Gelsolin-like" evidence="2">
    <location>
        <begin position="290"/>
        <end position="359"/>
    </location>
</feature>